<dbReference type="SUPFAM" id="SSF53067">
    <property type="entry name" value="Actin-like ATPase domain"/>
    <property type="match status" value="1"/>
</dbReference>
<comment type="similarity">
    <text evidence="3">Belongs to the bacterial glucokinase family.</text>
</comment>
<keyword evidence="5" id="KW-1185">Reference proteome</keyword>
<protein>
    <submittedName>
        <fullName evidence="4">Glucokinase</fullName>
    </submittedName>
</protein>
<name>A0A2V3U945_9HYPH</name>
<dbReference type="GO" id="GO:0004340">
    <property type="term" value="F:glucokinase activity"/>
    <property type="evidence" value="ECO:0007669"/>
    <property type="project" value="InterPro"/>
</dbReference>
<keyword evidence="1" id="KW-0808">Transferase</keyword>
<dbReference type="PANTHER" id="PTHR47690">
    <property type="entry name" value="GLUCOKINASE"/>
    <property type="match status" value="1"/>
</dbReference>
<dbReference type="Gene3D" id="3.30.420.40">
    <property type="match status" value="1"/>
</dbReference>
<dbReference type="RefSeq" id="WP_170147177.1">
    <property type="nucleotide sequence ID" value="NZ_JAHBRY010000001.1"/>
</dbReference>
<evidence type="ECO:0000256" key="2">
    <source>
        <dbReference type="ARBA" id="ARBA00022777"/>
    </source>
</evidence>
<reference evidence="4 5" key="1">
    <citation type="submission" date="2018-05" db="EMBL/GenBank/DDBJ databases">
        <title>Genomic Encyclopedia of Type Strains, Phase IV (KMG-IV): sequencing the most valuable type-strain genomes for metagenomic binning, comparative biology and taxonomic classification.</title>
        <authorList>
            <person name="Goeker M."/>
        </authorList>
    </citation>
    <scope>NUCLEOTIDE SEQUENCE [LARGE SCALE GENOMIC DNA]</scope>
    <source>
        <strain evidence="4 5">DSM 6462</strain>
    </source>
</reference>
<evidence type="ECO:0000313" key="5">
    <source>
        <dbReference type="Proteomes" id="UP000248021"/>
    </source>
</evidence>
<dbReference type="InterPro" id="IPR050201">
    <property type="entry name" value="Bacterial_glucokinase"/>
</dbReference>
<dbReference type="GO" id="GO:0005524">
    <property type="term" value="F:ATP binding"/>
    <property type="evidence" value="ECO:0007669"/>
    <property type="project" value="InterPro"/>
</dbReference>
<dbReference type="Pfam" id="PF02685">
    <property type="entry name" value="Glucokinase"/>
    <property type="match status" value="1"/>
</dbReference>
<sequence>MTAQFPHPVLVGDVGGTNARFARVETPGAPLEASVQLHTHDHACARDGVVAAIAAMRGRPAAGVSAGGASAGLPAPRSMIVCGAGPLVEGRIQLTNAGWVLDQQALLDELGLEECLLLNDFEAQALSLPALPPEALHRITPDLAPGEGTRVILGPGTGLGVAGLIASGGQFTPVASEGGHVDFGPVTDEDYRLWPLIERVDGRVTAECLLSGPGLLRIYRAQCAVAGRDPRYNETPPLVEAAVGGSDPLARDTVRLFLAILARFAGDVALTFGARGGVYLSGGILPRIQSLIDPAAFGAIFADKAPVDGFMRRIAAVLVMEPKGVLLGMAALAATPERYRLDWKGRLARR</sequence>
<dbReference type="GO" id="GO:0005536">
    <property type="term" value="F:D-glucose binding"/>
    <property type="evidence" value="ECO:0007669"/>
    <property type="project" value="InterPro"/>
</dbReference>
<dbReference type="GO" id="GO:0006096">
    <property type="term" value="P:glycolytic process"/>
    <property type="evidence" value="ECO:0007669"/>
    <property type="project" value="InterPro"/>
</dbReference>
<evidence type="ECO:0000256" key="1">
    <source>
        <dbReference type="ARBA" id="ARBA00022679"/>
    </source>
</evidence>
<dbReference type="InterPro" id="IPR043129">
    <property type="entry name" value="ATPase_NBD"/>
</dbReference>
<dbReference type="EMBL" id="QJJK01000004">
    <property type="protein sequence ID" value="PXW59983.1"/>
    <property type="molecule type" value="Genomic_DNA"/>
</dbReference>
<dbReference type="AlphaFoldDB" id="A0A2V3U945"/>
<evidence type="ECO:0000313" key="4">
    <source>
        <dbReference type="EMBL" id="PXW59983.1"/>
    </source>
</evidence>
<dbReference type="Proteomes" id="UP000248021">
    <property type="component" value="Unassembled WGS sequence"/>
</dbReference>
<organism evidence="4 5">
    <name type="scientific">Chelatococcus asaccharovorans</name>
    <dbReference type="NCBI Taxonomy" id="28210"/>
    <lineage>
        <taxon>Bacteria</taxon>
        <taxon>Pseudomonadati</taxon>
        <taxon>Pseudomonadota</taxon>
        <taxon>Alphaproteobacteria</taxon>
        <taxon>Hyphomicrobiales</taxon>
        <taxon>Chelatococcaceae</taxon>
        <taxon>Chelatococcus</taxon>
    </lineage>
</organism>
<dbReference type="PANTHER" id="PTHR47690:SF1">
    <property type="entry name" value="GLUCOKINASE"/>
    <property type="match status" value="1"/>
</dbReference>
<evidence type="ECO:0000256" key="3">
    <source>
        <dbReference type="RuleBase" id="RU004046"/>
    </source>
</evidence>
<dbReference type="Gene3D" id="3.40.367.20">
    <property type="match status" value="1"/>
</dbReference>
<proteinExistence type="inferred from homology"/>
<accession>A0A2V3U945</accession>
<comment type="caution">
    <text evidence="4">The sequence shown here is derived from an EMBL/GenBank/DDBJ whole genome shotgun (WGS) entry which is preliminary data.</text>
</comment>
<dbReference type="CDD" id="cd24008">
    <property type="entry name" value="ASKHA_NBD_GLK"/>
    <property type="match status" value="1"/>
</dbReference>
<dbReference type="InterPro" id="IPR003836">
    <property type="entry name" value="Glucokinase"/>
</dbReference>
<keyword evidence="2 4" id="KW-0418">Kinase</keyword>
<gene>
    <name evidence="4" type="ORF">C7450_10433</name>
</gene>
<dbReference type="GO" id="GO:0005829">
    <property type="term" value="C:cytosol"/>
    <property type="evidence" value="ECO:0007669"/>
    <property type="project" value="TreeGrafter"/>
</dbReference>